<evidence type="ECO:0000313" key="1">
    <source>
        <dbReference type="EMBL" id="OAX78688.1"/>
    </source>
</evidence>
<accession>A0A1B7NPI4</accession>
<gene>
    <name evidence="1" type="ORF">ACJ72_07003</name>
</gene>
<organism evidence="1 2">
    <name type="scientific">Emergomyces africanus</name>
    <dbReference type="NCBI Taxonomy" id="1955775"/>
    <lineage>
        <taxon>Eukaryota</taxon>
        <taxon>Fungi</taxon>
        <taxon>Dikarya</taxon>
        <taxon>Ascomycota</taxon>
        <taxon>Pezizomycotina</taxon>
        <taxon>Eurotiomycetes</taxon>
        <taxon>Eurotiomycetidae</taxon>
        <taxon>Onygenales</taxon>
        <taxon>Ajellomycetaceae</taxon>
        <taxon>Emergomyces</taxon>
    </lineage>
</organism>
<dbReference type="AlphaFoldDB" id="A0A1B7NPI4"/>
<dbReference type="EMBL" id="LGUA01001365">
    <property type="protein sequence ID" value="OAX78688.1"/>
    <property type="molecule type" value="Genomic_DNA"/>
</dbReference>
<name>A0A1B7NPI4_9EURO</name>
<sequence>MAKKFPLDCSSYPFCASPGKAELASLSLPS</sequence>
<comment type="caution">
    <text evidence="1">The sequence shown here is derived from an EMBL/GenBank/DDBJ whole genome shotgun (WGS) entry which is preliminary data.</text>
</comment>
<keyword evidence="2" id="KW-1185">Reference proteome</keyword>
<reference evidence="1 2" key="1">
    <citation type="submission" date="2015-07" db="EMBL/GenBank/DDBJ databases">
        <title>Emmonsia species relationships and genome sequence.</title>
        <authorList>
            <person name="Cuomo C.A."/>
            <person name="Schwartz I.S."/>
            <person name="Kenyon C."/>
            <person name="de Hoog G.S."/>
            <person name="Govender N.P."/>
            <person name="Botha A."/>
            <person name="Moreno L."/>
            <person name="de Vries M."/>
            <person name="Munoz J.F."/>
            <person name="Stielow J.B."/>
        </authorList>
    </citation>
    <scope>NUCLEOTIDE SEQUENCE [LARGE SCALE GENOMIC DNA]</scope>
    <source>
        <strain evidence="1 2">CBS 136260</strain>
    </source>
</reference>
<protein>
    <submittedName>
        <fullName evidence="1">Uncharacterized protein</fullName>
    </submittedName>
</protein>
<proteinExistence type="predicted"/>
<dbReference type="Proteomes" id="UP000091918">
    <property type="component" value="Unassembled WGS sequence"/>
</dbReference>
<evidence type="ECO:0000313" key="2">
    <source>
        <dbReference type="Proteomes" id="UP000091918"/>
    </source>
</evidence>